<sequence>YKRRLAHQDDEHTQWKHLITQIQRLLLQAKNETHNETIARTSTEQATKQLRLDISQLREQQQQKLKDVKQTTLLSPSLTN</sequence>
<evidence type="ECO:0000313" key="2">
    <source>
        <dbReference type="Proteomes" id="UP000676336"/>
    </source>
</evidence>
<accession>A0A8S3DRG1</accession>
<dbReference type="AlphaFoldDB" id="A0A8S3DRG1"/>
<protein>
    <submittedName>
        <fullName evidence="1">Uncharacterized protein</fullName>
    </submittedName>
</protein>
<evidence type="ECO:0000313" key="1">
    <source>
        <dbReference type="EMBL" id="CAF4996320.1"/>
    </source>
</evidence>
<comment type="caution">
    <text evidence="1">The sequence shown here is derived from an EMBL/GenBank/DDBJ whole genome shotgun (WGS) entry which is preliminary data.</text>
</comment>
<dbReference type="EMBL" id="CAJOBI010202715">
    <property type="protein sequence ID" value="CAF4996320.1"/>
    <property type="molecule type" value="Genomic_DNA"/>
</dbReference>
<proteinExistence type="predicted"/>
<name>A0A8S3DRG1_9BILA</name>
<reference evidence="1" key="1">
    <citation type="submission" date="2021-02" db="EMBL/GenBank/DDBJ databases">
        <authorList>
            <person name="Nowell W R."/>
        </authorList>
    </citation>
    <scope>NUCLEOTIDE SEQUENCE</scope>
</reference>
<feature type="non-terminal residue" evidence="1">
    <location>
        <position position="1"/>
    </location>
</feature>
<feature type="non-terminal residue" evidence="1">
    <location>
        <position position="80"/>
    </location>
</feature>
<gene>
    <name evidence="1" type="ORF">SMN809_LOCUS56557</name>
</gene>
<organism evidence="1 2">
    <name type="scientific">Rotaria magnacalcarata</name>
    <dbReference type="NCBI Taxonomy" id="392030"/>
    <lineage>
        <taxon>Eukaryota</taxon>
        <taxon>Metazoa</taxon>
        <taxon>Spiralia</taxon>
        <taxon>Gnathifera</taxon>
        <taxon>Rotifera</taxon>
        <taxon>Eurotatoria</taxon>
        <taxon>Bdelloidea</taxon>
        <taxon>Philodinida</taxon>
        <taxon>Philodinidae</taxon>
        <taxon>Rotaria</taxon>
    </lineage>
</organism>
<dbReference type="Proteomes" id="UP000676336">
    <property type="component" value="Unassembled WGS sequence"/>
</dbReference>